<feature type="compositionally biased region" description="Polar residues" evidence="1">
    <location>
        <begin position="191"/>
        <end position="210"/>
    </location>
</feature>
<feature type="region of interest" description="Disordered" evidence="1">
    <location>
        <begin position="191"/>
        <end position="213"/>
    </location>
</feature>
<gene>
    <name evidence="2" type="ORF">CSAL01_08232</name>
</gene>
<dbReference type="OrthoDB" id="4847310at2759"/>
<dbReference type="STRING" id="1209931.A0A135V0V1"/>
<sequence length="470" mass="52967">MASHQPGKQTDPIGEAASKGRERKSFFSCGDEGLKESVGAAGRLLRITQPFPGQKTGLCVDNRYIYQRSYTFRRLKSILKCSLVESVGGIGPCIDSLCSGGESDHDVVNNRWPTFTRTMPGETLSKLRVSYVAFQGTIYQIFEIIDTNETQLPRSNAKKTPSNILRDLSLDPELFIRETDFVDEENVFNTDTSQTETSGNSQMSVYTTSDGETKNHIKREHKGHSKHFSDLEEPGFGIQRSSNDSEHPVRSIVLAYTLRQCPVISSSDFLPDWKRVVEADGLLRRYEMVKLIENPILDFCFRRNLEHILYVCSIPVSGVDYDGIPPIALTCGDVDGHRVAAAASFYAFQCLLLGLDRITALHSKLGKPLCMCGRDKRPLPSSPLPYVCMMKRRIEYVCKGHMKWVLQRAVESNSLFCPNYWTNGDEIENWESSRWLPGKSLVDAPFQFIKAAEFCRILGEDMPDELMEKA</sequence>
<evidence type="ECO:0000256" key="1">
    <source>
        <dbReference type="SAM" id="MobiDB-lite"/>
    </source>
</evidence>
<dbReference type="Proteomes" id="UP000070121">
    <property type="component" value="Unassembled WGS sequence"/>
</dbReference>
<comment type="caution">
    <text evidence="2">The sequence shown here is derived from an EMBL/GenBank/DDBJ whole genome shotgun (WGS) entry which is preliminary data.</text>
</comment>
<proteinExistence type="predicted"/>
<evidence type="ECO:0000313" key="3">
    <source>
        <dbReference type="Proteomes" id="UP000070121"/>
    </source>
</evidence>
<evidence type="ECO:0000313" key="2">
    <source>
        <dbReference type="EMBL" id="KXH66286.1"/>
    </source>
</evidence>
<organism evidence="2 3">
    <name type="scientific">Colletotrichum salicis</name>
    <dbReference type="NCBI Taxonomy" id="1209931"/>
    <lineage>
        <taxon>Eukaryota</taxon>
        <taxon>Fungi</taxon>
        <taxon>Dikarya</taxon>
        <taxon>Ascomycota</taxon>
        <taxon>Pezizomycotina</taxon>
        <taxon>Sordariomycetes</taxon>
        <taxon>Hypocreomycetidae</taxon>
        <taxon>Glomerellales</taxon>
        <taxon>Glomerellaceae</taxon>
        <taxon>Colletotrichum</taxon>
        <taxon>Colletotrichum acutatum species complex</taxon>
    </lineage>
</organism>
<protein>
    <submittedName>
        <fullName evidence="2">Uncharacterized protein</fullName>
    </submittedName>
</protein>
<name>A0A135V0V1_9PEZI</name>
<feature type="region of interest" description="Disordered" evidence="1">
    <location>
        <begin position="1"/>
        <end position="22"/>
    </location>
</feature>
<keyword evidence="3" id="KW-1185">Reference proteome</keyword>
<dbReference type="EMBL" id="JFFI01000709">
    <property type="protein sequence ID" value="KXH66286.1"/>
    <property type="molecule type" value="Genomic_DNA"/>
</dbReference>
<accession>A0A135V0V1</accession>
<dbReference type="AlphaFoldDB" id="A0A135V0V1"/>
<reference evidence="2 3" key="1">
    <citation type="submission" date="2014-02" db="EMBL/GenBank/DDBJ databases">
        <title>The genome sequence of Colletotrichum salicis CBS 607.94.</title>
        <authorList>
            <person name="Baroncelli R."/>
            <person name="Thon M.R."/>
        </authorList>
    </citation>
    <scope>NUCLEOTIDE SEQUENCE [LARGE SCALE GENOMIC DNA]</scope>
    <source>
        <strain evidence="2 3">CBS 607.94</strain>
    </source>
</reference>